<keyword evidence="4" id="KW-0812">Transmembrane</keyword>
<evidence type="ECO:0000256" key="2">
    <source>
        <dbReference type="ARBA" id="ARBA00023002"/>
    </source>
</evidence>
<gene>
    <name evidence="5" type="ORF">PY03009</name>
</gene>
<dbReference type="InParanoid" id="Q7RK92"/>
<keyword evidence="2" id="KW-0560">Oxidoreductase</keyword>
<proteinExistence type="predicted"/>
<name>Q7RK92_PLAYO</name>
<feature type="non-terminal residue" evidence="5">
    <location>
        <position position="1"/>
    </location>
</feature>
<keyword evidence="4" id="KW-0472">Membrane</keyword>
<dbReference type="PANTHER" id="PTHR10556">
    <property type="entry name" value="3-OXO-5-ALPHA-STEROID 4-DEHYDROGENASE"/>
    <property type="match status" value="1"/>
</dbReference>
<keyword evidence="3" id="KW-0443">Lipid metabolism</keyword>
<comment type="caution">
    <text evidence="5">The sequence shown here is derived from an EMBL/GenBank/DDBJ whole genome shotgun (WGS) entry which is preliminary data.</text>
</comment>
<dbReference type="EMBL" id="AABL01000848">
    <property type="protein sequence ID" value="EAA22535.1"/>
    <property type="molecule type" value="Genomic_DNA"/>
</dbReference>
<dbReference type="GO" id="GO:0016491">
    <property type="term" value="F:oxidoreductase activity"/>
    <property type="evidence" value="ECO:0007669"/>
    <property type="project" value="UniProtKB-KW"/>
</dbReference>
<dbReference type="PaxDb" id="73239-Q7RK92"/>
<dbReference type="InterPro" id="IPR039357">
    <property type="entry name" value="SRD5A/TECR"/>
</dbReference>
<keyword evidence="1" id="KW-0444">Lipid biosynthesis</keyword>
<evidence type="ECO:0000313" key="5">
    <source>
        <dbReference type="EMBL" id="EAA22535.1"/>
    </source>
</evidence>
<dbReference type="STRING" id="73239.Q7RK92"/>
<accession>Q7RK92</accession>
<dbReference type="GO" id="GO:0042761">
    <property type="term" value="P:very long-chain fatty acid biosynthetic process"/>
    <property type="evidence" value="ECO:0007669"/>
    <property type="project" value="TreeGrafter"/>
</dbReference>
<feature type="transmembrane region" description="Helical" evidence="4">
    <location>
        <begin position="6"/>
        <end position="26"/>
    </location>
</feature>
<keyword evidence="4" id="KW-1133">Transmembrane helix</keyword>
<sequence>VQISWRLVYVIEYLGPILIFPFFYFCDKYIYSQNAKNKHIIQIEFESLFVHRFSNATMPIVRVPINCGHYWILCGVNIGF</sequence>
<evidence type="ECO:0000256" key="4">
    <source>
        <dbReference type="SAM" id="Phobius"/>
    </source>
</evidence>
<protein>
    <submittedName>
        <fullName evidence="5">Uncharacterized protein</fullName>
    </submittedName>
</protein>
<evidence type="ECO:0000256" key="3">
    <source>
        <dbReference type="ARBA" id="ARBA00023098"/>
    </source>
</evidence>
<organism evidence="5 6">
    <name type="scientific">Plasmodium yoelii yoelii</name>
    <dbReference type="NCBI Taxonomy" id="73239"/>
    <lineage>
        <taxon>Eukaryota</taxon>
        <taxon>Sar</taxon>
        <taxon>Alveolata</taxon>
        <taxon>Apicomplexa</taxon>
        <taxon>Aconoidasida</taxon>
        <taxon>Haemosporida</taxon>
        <taxon>Plasmodiidae</taxon>
        <taxon>Plasmodium</taxon>
        <taxon>Plasmodium (Vinckeia)</taxon>
    </lineage>
</organism>
<dbReference type="PANTHER" id="PTHR10556:SF28">
    <property type="entry name" value="VERY-LONG-CHAIN ENOYL-COA REDUCTASE"/>
    <property type="match status" value="1"/>
</dbReference>
<keyword evidence="6" id="KW-1185">Reference proteome</keyword>
<reference evidence="5 6" key="1">
    <citation type="journal article" date="2002" name="Nature">
        <title>Genome sequence and comparative analysis of the model rodent malaria parasite Plasmodium yoelii yoelii.</title>
        <authorList>
            <person name="Carlton J.M."/>
            <person name="Angiuoli S.V."/>
            <person name="Suh B.B."/>
            <person name="Kooij T.W."/>
            <person name="Pertea M."/>
            <person name="Silva J.C."/>
            <person name="Ermolaeva M.D."/>
            <person name="Allen J.E."/>
            <person name="Selengut J.D."/>
            <person name="Koo H.L."/>
            <person name="Peterson J.D."/>
            <person name="Pop M."/>
            <person name="Kosack D.S."/>
            <person name="Shumway M.F."/>
            <person name="Bidwell S.L."/>
            <person name="Shallom S.J."/>
            <person name="van Aken S.E."/>
            <person name="Riedmuller S.B."/>
            <person name="Feldblyum T.V."/>
            <person name="Cho J.K."/>
            <person name="Quackenbush J."/>
            <person name="Sedegah M."/>
            <person name="Shoaibi A."/>
            <person name="Cummings L.M."/>
            <person name="Florens L."/>
            <person name="Yates J.R."/>
            <person name="Raine J.D."/>
            <person name="Sinden R.E."/>
            <person name="Harris M.A."/>
            <person name="Cunningham D.A."/>
            <person name="Preiser P.R."/>
            <person name="Bergman L.W."/>
            <person name="Vaidya A.B."/>
            <person name="van Lin L.H."/>
            <person name="Janse C.J."/>
            <person name="Waters A.P."/>
            <person name="Smith H.O."/>
            <person name="White O.R."/>
            <person name="Salzberg S.L."/>
            <person name="Venter J.C."/>
            <person name="Fraser C.M."/>
            <person name="Hoffman S.L."/>
            <person name="Gardner M.J."/>
            <person name="Carucci D.J."/>
        </authorList>
    </citation>
    <scope>NUCLEOTIDE SEQUENCE [LARGE SCALE GENOMIC DNA]</scope>
    <source>
        <strain evidence="5 6">17XNL</strain>
    </source>
</reference>
<dbReference type="AlphaFoldDB" id="Q7RK92"/>
<evidence type="ECO:0000313" key="6">
    <source>
        <dbReference type="Proteomes" id="UP000008553"/>
    </source>
</evidence>
<evidence type="ECO:0000256" key="1">
    <source>
        <dbReference type="ARBA" id="ARBA00022516"/>
    </source>
</evidence>
<dbReference type="Proteomes" id="UP000008553">
    <property type="component" value="Unassembled WGS sequence"/>
</dbReference>